<evidence type="ECO:0000256" key="1">
    <source>
        <dbReference type="ARBA" id="ARBA00004141"/>
    </source>
</evidence>
<evidence type="ECO:0000259" key="7">
    <source>
        <dbReference type="Pfam" id="PF03151"/>
    </source>
</evidence>
<dbReference type="RefSeq" id="XP_005841053.1">
    <property type="nucleotide sequence ID" value="XM_005840996.1"/>
</dbReference>
<dbReference type="Pfam" id="PF03151">
    <property type="entry name" value="TPT"/>
    <property type="match status" value="1"/>
</dbReference>
<feature type="transmembrane region" description="Helical" evidence="6">
    <location>
        <begin position="46"/>
        <end position="68"/>
    </location>
</feature>
<dbReference type="EnsemblProtists" id="EKX54073">
    <property type="protein sequence ID" value="EKX54073"/>
    <property type="gene ID" value="GUITHDRAFT_150143"/>
</dbReference>
<dbReference type="InterPro" id="IPR004853">
    <property type="entry name" value="Sugar_P_trans_dom"/>
</dbReference>
<feature type="transmembrane region" description="Helical" evidence="6">
    <location>
        <begin position="88"/>
        <end position="105"/>
    </location>
</feature>
<feature type="transmembrane region" description="Helical" evidence="6">
    <location>
        <begin position="136"/>
        <end position="154"/>
    </location>
</feature>
<dbReference type="AlphaFoldDB" id="L1K117"/>
<dbReference type="GeneID" id="17310841"/>
<dbReference type="eggNOG" id="KOG1441">
    <property type="taxonomic scope" value="Eukaryota"/>
</dbReference>
<keyword evidence="3 6" id="KW-1133">Transmembrane helix</keyword>
<organism evidence="8">
    <name type="scientific">Guillardia theta (strain CCMP2712)</name>
    <name type="common">Cryptophyte</name>
    <dbReference type="NCBI Taxonomy" id="905079"/>
    <lineage>
        <taxon>Eukaryota</taxon>
        <taxon>Cryptophyceae</taxon>
        <taxon>Pyrenomonadales</taxon>
        <taxon>Geminigeraceae</taxon>
        <taxon>Guillardia</taxon>
    </lineage>
</organism>
<dbReference type="PaxDb" id="55529-EKX54073"/>
<evidence type="ECO:0000256" key="4">
    <source>
        <dbReference type="ARBA" id="ARBA00023136"/>
    </source>
</evidence>
<reference evidence="8 10" key="1">
    <citation type="journal article" date="2012" name="Nature">
        <title>Algal genomes reveal evolutionary mosaicism and the fate of nucleomorphs.</title>
        <authorList>
            <consortium name="DOE Joint Genome Institute"/>
            <person name="Curtis B.A."/>
            <person name="Tanifuji G."/>
            <person name="Burki F."/>
            <person name="Gruber A."/>
            <person name="Irimia M."/>
            <person name="Maruyama S."/>
            <person name="Arias M.C."/>
            <person name="Ball S.G."/>
            <person name="Gile G.H."/>
            <person name="Hirakawa Y."/>
            <person name="Hopkins J.F."/>
            <person name="Kuo A."/>
            <person name="Rensing S.A."/>
            <person name="Schmutz J."/>
            <person name="Symeonidi A."/>
            <person name="Elias M."/>
            <person name="Eveleigh R.J."/>
            <person name="Herman E.K."/>
            <person name="Klute M.J."/>
            <person name="Nakayama T."/>
            <person name="Obornik M."/>
            <person name="Reyes-Prieto A."/>
            <person name="Armbrust E.V."/>
            <person name="Aves S.J."/>
            <person name="Beiko R.G."/>
            <person name="Coutinho P."/>
            <person name="Dacks J.B."/>
            <person name="Durnford D.G."/>
            <person name="Fast N.M."/>
            <person name="Green B.R."/>
            <person name="Grisdale C.J."/>
            <person name="Hempel F."/>
            <person name="Henrissat B."/>
            <person name="Hoppner M.P."/>
            <person name="Ishida K."/>
            <person name="Kim E."/>
            <person name="Koreny L."/>
            <person name="Kroth P.G."/>
            <person name="Liu Y."/>
            <person name="Malik S.B."/>
            <person name="Maier U.G."/>
            <person name="McRose D."/>
            <person name="Mock T."/>
            <person name="Neilson J.A."/>
            <person name="Onodera N.T."/>
            <person name="Poole A.M."/>
            <person name="Pritham E.J."/>
            <person name="Richards T.A."/>
            <person name="Rocap G."/>
            <person name="Roy S.W."/>
            <person name="Sarai C."/>
            <person name="Schaack S."/>
            <person name="Shirato S."/>
            <person name="Slamovits C.H."/>
            <person name="Spencer D.F."/>
            <person name="Suzuki S."/>
            <person name="Worden A.Z."/>
            <person name="Zauner S."/>
            <person name="Barry K."/>
            <person name="Bell C."/>
            <person name="Bharti A.K."/>
            <person name="Crow J.A."/>
            <person name="Grimwood J."/>
            <person name="Kramer R."/>
            <person name="Lindquist E."/>
            <person name="Lucas S."/>
            <person name="Salamov A."/>
            <person name="McFadden G.I."/>
            <person name="Lane C.E."/>
            <person name="Keeling P.J."/>
            <person name="Gray M.W."/>
            <person name="Grigoriev I.V."/>
            <person name="Archibald J.M."/>
        </authorList>
    </citation>
    <scope>NUCLEOTIDE SEQUENCE</scope>
    <source>
        <strain evidence="8 10">CCMP2712</strain>
    </source>
</reference>
<protein>
    <recommendedName>
        <fullName evidence="7">Sugar phosphate transporter domain-containing protein</fullName>
    </recommendedName>
</protein>
<dbReference type="PANTHER" id="PTHR11132">
    <property type="entry name" value="SOLUTE CARRIER FAMILY 35"/>
    <property type="match status" value="1"/>
</dbReference>
<keyword evidence="10" id="KW-1185">Reference proteome</keyword>
<proteinExistence type="predicted"/>
<gene>
    <name evidence="8" type="ORF">GUITHDRAFT_150143</name>
</gene>
<comment type="subcellular location">
    <subcellularLocation>
        <location evidence="1">Membrane</location>
        <topology evidence="1">Multi-pass membrane protein</topology>
    </subcellularLocation>
</comment>
<keyword evidence="2 6" id="KW-0812">Transmembrane</keyword>
<name>L1K117_GUITC</name>
<dbReference type="GO" id="GO:0016020">
    <property type="term" value="C:membrane"/>
    <property type="evidence" value="ECO:0007669"/>
    <property type="project" value="UniProtKB-SubCell"/>
</dbReference>
<feature type="transmembrane region" description="Helical" evidence="6">
    <location>
        <begin position="232"/>
        <end position="253"/>
    </location>
</feature>
<feature type="domain" description="Sugar phosphate transporter" evidence="7">
    <location>
        <begin position="53"/>
        <end position="306"/>
    </location>
</feature>
<dbReference type="Proteomes" id="UP000011087">
    <property type="component" value="Unassembled WGS sequence"/>
</dbReference>
<evidence type="ECO:0000256" key="3">
    <source>
        <dbReference type="ARBA" id="ARBA00022989"/>
    </source>
</evidence>
<evidence type="ECO:0000256" key="6">
    <source>
        <dbReference type="SAM" id="Phobius"/>
    </source>
</evidence>
<sequence>MSGGSDAPAESKPAMSSNLVVAMWAGFSSLLQLPPPSCRLMFPRRYGFTFVLSLTLCHFIATTVFLEGVTQFKLFGSSVKHMETKDNWLTAFCGVLSIAFMNFSLQANSVGFYQITKLCIIPVVLGIEYAKSGKTVSYRVLISLGLLLAGVGIATVTDIQLNMKGCMYAVIAVLTTAQFQLWQGSKQKQHGLSAIQITHSIALPQTLITLASVVVVEPNVTSHTFSSNYVDVALIVLTCLIAMVMNVTSFGLIGKTSAVTFQVVGHAKTCLIIASGFIFFPPAYFSANEIKNLFGLFVAILGMVLYGHIKTVDQRRSNGDQSPDCLDSLLPDPKFKAAGASQMQEEEEIQPIVKEEEGEKS</sequence>
<accession>L1K117</accession>
<evidence type="ECO:0000256" key="2">
    <source>
        <dbReference type="ARBA" id="ARBA00022692"/>
    </source>
</evidence>
<evidence type="ECO:0000256" key="5">
    <source>
        <dbReference type="SAM" id="MobiDB-lite"/>
    </source>
</evidence>
<feature type="transmembrane region" description="Helical" evidence="6">
    <location>
        <begin position="265"/>
        <end position="284"/>
    </location>
</feature>
<dbReference type="OMA" id="NSLYTIW"/>
<evidence type="ECO:0000313" key="8">
    <source>
        <dbReference type="EMBL" id="EKX54073.1"/>
    </source>
</evidence>
<reference evidence="10" key="2">
    <citation type="submission" date="2012-11" db="EMBL/GenBank/DDBJ databases">
        <authorList>
            <person name="Kuo A."/>
            <person name="Curtis B.A."/>
            <person name="Tanifuji G."/>
            <person name="Burki F."/>
            <person name="Gruber A."/>
            <person name="Irimia M."/>
            <person name="Maruyama S."/>
            <person name="Arias M.C."/>
            <person name="Ball S.G."/>
            <person name="Gile G.H."/>
            <person name="Hirakawa Y."/>
            <person name="Hopkins J.F."/>
            <person name="Rensing S.A."/>
            <person name="Schmutz J."/>
            <person name="Symeonidi A."/>
            <person name="Elias M."/>
            <person name="Eveleigh R.J."/>
            <person name="Herman E.K."/>
            <person name="Klute M.J."/>
            <person name="Nakayama T."/>
            <person name="Obornik M."/>
            <person name="Reyes-Prieto A."/>
            <person name="Armbrust E.V."/>
            <person name="Aves S.J."/>
            <person name="Beiko R.G."/>
            <person name="Coutinho P."/>
            <person name="Dacks J.B."/>
            <person name="Durnford D.G."/>
            <person name="Fast N.M."/>
            <person name="Green B.R."/>
            <person name="Grisdale C."/>
            <person name="Hempe F."/>
            <person name="Henrissat B."/>
            <person name="Hoppner M.P."/>
            <person name="Ishida K.-I."/>
            <person name="Kim E."/>
            <person name="Koreny L."/>
            <person name="Kroth P.G."/>
            <person name="Liu Y."/>
            <person name="Malik S.-B."/>
            <person name="Maier U.G."/>
            <person name="McRose D."/>
            <person name="Mock T."/>
            <person name="Neilson J.A."/>
            <person name="Onodera N.T."/>
            <person name="Poole A.M."/>
            <person name="Pritham E.J."/>
            <person name="Richards T.A."/>
            <person name="Rocap G."/>
            <person name="Roy S.W."/>
            <person name="Sarai C."/>
            <person name="Schaack S."/>
            <person name="Shirato S."/>
            <person name="Slamovits C.H."/>
            <person name="Spencer D.F."/>
            <person name="Suzuki S."/>
            <person name="Worden A.Z."/>
            <person name="Zauner S."/>
            <person name="Barry K."/>
            <person name="Bell C."/>
            <person name="Bharti A.K."/>
            <person name="Crow J.A."/>
            <person name="Grimwood J."/>
            <person name="Kramer R."/>
            <person name="Lindquist E."/>
            <person name="Lucas S."/>
            <person name="Salamov A."/>
            <person name="McFadden G.I."/>
            <person name="Lane C.E."/>
            <person name="Keeling P.J."/>
            <person name="Gray M.W."/>
            <person name="Grigoriev I.V."/>
            <person name="Archibald J.M."/>
        </authorList>
    </citation>
    <scope>NUCLEOTIDE SEQUENCE</scope>
    <source>
        <strain evidence="10">CCMP2712</strain>
    </source>
</reference>
<dbReference type="InterPro" id="IPR050186">
    <property type="entry name" value="TPT_transporter"/>
</dbReference>
<dbReference type="HOGENOM" id="CLU_048347_0_1_1"/>
<feature type="region of interest" description="Disordered" evidence="5">
    <location>
        <begin position="316"/>
        <end position="361"/>
    </location>
</feature>
<dbReference type="EMBL" id="JH992968">
    <property type="protein sequence ID" value="EKX54073.1"/>
    <property type="molecule type" value="Genomic_DNA"/>
</dbReference>
<feature type="transmembrane region" description="Helical" evidence="6">
    <location>
        <begin position="290"/>
        <end position="309"/>
    </location>
</feature>
<reference evidence="9" key="3">
    <citation type="submission" date="2016-03" db="UniProtKB">
        <authorList>
            <consortium name="EnsemblProtists"/>
        </authorList>
    </citation>
    <scope>IDENTIFICATION</scope>
</reference>
<feature type="transmembrane region" description="Helical" evidence="6">
    <location>
        <begin position="15"/>
        <end position="34"/>
    </location>
</feature>
<evidence type="ECO:0000313" key="9">
    <source>
        <dbReference type="EnsemblProtists" id="EKX54073"/>
    </source>
</evidence>
<evidence type="ECO:0000313" key="10">
    <source>
        <dbReference type="Proteomes" id="UP000011087"/>
    </source>
</evidence>
<keyword evidence="4 6" id="KW-0472">Membrane</keyword>
<dbReference type="OrthoDB" id="5547497at2759"/>
<dbReference type="KEGG" id="gtt:GUITHDRAFT_150143"/>